<evidence type="ECO:0000256" key="2">
    <source>
        <dbReference type="ARBA" id="ARBA00022989"/>
    </source>
</evidence>
<keyword evidence="2 5" id="KW-1133">Transmembrane helix</keyword>
<sequence>MSSAAEKRAEARRRRLENSEARLARIKALSSSSSASSVADDTSSVASDTTQDTTIEPSGSAPASAPVETETESRTELPARAPVPVPVPVAASAPVPGPETVPAAPAPRATAPPSATTTATAPPASQIRARAPGRTATSASKPAAASTTTSVATKPRSTAPLDASSPGLSLPERAMLAQLQERQYAAGVRRWRTIHTVVSLFAAIAMFIYVYWATSEIHVDGEGALANLLIEHADDLRIPAVNVFYYFLTMEAVLTSSRVLFDKAASRPPPLSGMVGLPPHLVAMTSSLQNVGFALSQLVMDACYLLVVFGVGIVVCAYLAESV</sequence>
<dbReference type="AlphaFoldDB" id="A0A0L0TBJ2"/>
<dbReference type="EMBL" id="GG745375">
    <property type="protein sequence ID" value="KNE71939.1"/>
    <property type="molecule type" value="Genomic_DNA"/>
</dbReference>
<name>A0A0L0TBJ2_ALLM3</name>
<proteinExistence type="predicted"/>
<feature type="compositionally biased region" description="Low complexity" evidence="4">
    <location>
        <begin position="30"/>
        <end position="50"/>
    </location>
</feature>
<reference evidence="7" key="2">
    <citation type="submission" date="2009-11" db="EMBL/GenBank/DDBJ databases">
        <title>The Genome Sequence of Allomyces macrogynus strain ATCC 38327.</title>
        <authorList>
            <consortium name="The Broad Institute Genome Sequencing Platform"/>
            <person name="Russ C."/>
            <person name="Cuomo C."/>
            <person name="Shea T."/>
            <person name="Young S.K."/>
            <person name="Zeng Q."/>
            <person name="Koehrsen M."/>
            <person name="Haas B."/>
            <person name="Borodovsky M."/>
            <person name="Guigo R."/>
            <person name="Alvarado L."/>
            <person name="Berlin A."/>
            <person name="Borenstein D."/>
            <person name="Chen Z."/>
            <person name="Engels R."/>
            <person name="Freedman E."/>
            <person name="Gellesch M."/>
            <person name="Goldberg J."/>
            <person name="Griggs A."/>
            <person name="Gujja S."/>
            <person name="Heiman D."/>
            <person name="Hepburn T."/>
            <person name="Howarth C."/>
            <person name="Jen D."/>
            <person name="Larson L."/>
            <person name="Lewis B."/>
            <person name="Mehta T."/>
            <person name="Park D."/>
            <person name="Pearson M."/>
            <person name="Roberts A."/>
            <person name="Saif S."/>
            <person name="Shenoy N."/>
            <person name="Sisk P."/>
            <person name="Stolte C."/>
            <person name="Sykes S."/>
            <person name="Walk T."/>
            <person name="White J."/>
            <person name="Yandava C."/>
            <person name="Burger G."/>
            <person name="Gray M.W."/>
            <person name="Holland P.W.H."/>
            <person name="King N."/>
            <person name="Lang F.B.F."/>
            <person name="Roger A.J."/>
            <person name="Ruiz-Trillo I."/>
            <person name="Lander E."/>
            <person name="Nusbaum C."/>
        </authorList>
    </citation>
    <scope>NUCLEOTIDE SEQUENCE [LARGE SCALE GENOMIC DNA]</scope>
    <source>
        <strain evidence="7">ATCC 38327</strain>
    </source>
</reference>
<keyword evidence="1 5" id="KW-0812">Transmembrane</keyword>
<dbReference type="InterPro" id="IPR028143">
    <property type="entry name" value="Get2/sif1"/>
</dbReference>
<gene>
    <name evidence="6" type="ORF">AMAG_20480</name>
</gene>
<keyword evidence="3 5" id="KW-0472">Membrane</keyword>
<feature type="compositionally biased region" description="Low complexity" evidence="4">
    <location>
        <begin position="135"/>
        <end position="155"/>
    </location>
</feature>
<evidence type="ECO:0000256" key="1">
    <source>
        <dbReference type="ARBA" id="ARBA00022692"/>
    </source>
</evidence>
<feature type="transmembrane region" description="Helical" evidence="5">
    <location>
        <begin position="193"/>
        <end position="212"/>
    </location>
</feature>
<protein>
    <submittedName>
        <fullName evidence="6">Uncharacterized protein</fullName>
    </submittedName>
</protein>
<evidence type="ECO:0000256" key="5">
    <source>
        <dbReference type="SAM" id="Phobius"/>
    </source>
</evidence>
<reference evidence="6 7" key="1">
    <citation type="submission" date="2009-11" db="EMBL/GenBank/DDBJ databases">
        <title>Annotation of Allomyces macrogynus ATCC 38327.</title>
        <authorList>
            <consortium name="The Broad Institute Genome Sequencing Platform"/>
            <person name="Russ C."/>
            <person name="Cuomo C."/>
            <person name="Burger G."/>
            <person name="Gray M.W."/>
            <person name="Holland P.W.H."/>
            <person name="King N."/>
            <person name="Lang F.B.F."/>
            <person name="Roger A.J."/>
            <person name="Ruiz-Trillo I."/>
            <person name="Young S.K."/>
            <person name="Zeng Q."/>
            <person name="Gargeya S."/>
            <person name="Fitzgerald M."/>
            <person name="Haas B."/>
            <person name="Abouelleil A."/>
            <person name="Alvarado L."/>
            <person name="Arachchi H.M."/>
            <person name="Berlin A."/>
            <person name="Chapman S.B."/>
            <person name="Gearin G."/>
            <person name="Goldberg J."/>
            <person name="Griggs A."/>
            <person name="Gujja S."/>
            <person name="Hansen M."/>
            <person name="Heiman D."/>
            <person name="Howarth C."/>
            <person name="Larimer J."/>
            <person name="Lui A."/>
            <person name="MacDonald P.J.P."/>
            <person name="McCowen C."/>
            <person name="Montmayeur A."/>
            <person name="Murphy C."/>
            <person name="Neiman D."/>
            <person name="Pearson M."/>
            <person name="Priest M."/>
            <person name="Roberts A."/>
            <person name="Saif S."/>
            <person name="Shea T."/>
            <person name="Sisk P."/>
            <person name="Stolte C."/>
            <person name="Sykes S."/>
            <person name="Wortman J."/>
            <person name="Nusbaum C."/>
            <person name="Birren B."/>
        </authorList>
    </citation>
    <scope>NUCLEOTIDE SEQUENCE [LARGE SCALE GENOMIC DNA]</scope>
    <source>
        <strain evidence="6 7">ATCC 38327</strain>
    </source>
</reference>
<feature type="region of interest" description="Disordered" evidence="4">
    <location>
        <begin position="1"/>
        <end position="167"/>
    </location>
</feature>
<evidence type="ECO:0000313" key="6">
    <source>
        <dbReference type="EMBL" id="KNE71939.1"/>
    </source>
</evidence>
<organism evidence="6 7">
    <name type="scientific">Allomyces macrogynus (strain ATCC 38327)</name>
    <name type="common">Allomyces javanicus var. macrogynus</name>
    <dbReference type="NCBI Taxonomy" id="578462"/>
    <lineage>
        <taxon>Eukaryota</taxon>
        <taxon>Fungi</taxon>
        <taxon>Fungi incertae sedis</taxon>
        <taxon>Blastocladiomycota</taxon>
        <taxon>Blastocladiomycetes</taxon>
        <taxon>Blastocladiales</taxon>
        <taxon>Blastocladiaceae</taxon>
        <taxon>Allomyces</taxon>
    </lineage>
</organism>
<dbReference type="VEuPathDB" id="FungiDB:AMAG_20480"/>
<dbReference type="OrthoDB" id="5393181at2759"/>
<evidence type="ECO:0000256" key="4">
    <source>
        <dbReference type="SAM" id="MobiDB-lite"/>
    </source>
</evidence>
<keyword evidence="7" id="KW-1185">Reference proteome</keyword>
<evidence type="ECO:0000256" key="3">
    <source>
        <dbReference type="ARBA" id="ARBA00023136"/>
    </source>
</evidence>
<dbReference type="PANTHER" id="PTHR28263:SF1">
    <property type="entry name" value="GOLGI TO ER TRAFFIC PROTEIN 2"/>
    <property type="match status" value="1"/>
</dbReference>
<dbReference type="PANTHER" id="PTHR28263">
    <property type="entry name" value="GOLGI TO ER TRAFFIC PROTEIN 2"/>
    <property type="match status" value="1"/>
</dbReference>
<evidence type="ECO:0000313" key="7">
    <source>
        <dbReference type="Proteomes" id="UP000054350"/>
    </source>
</evidence>
<feature type="transmembrane region" description="Helical" evidence="5">
    <location>
        <begin position="302"/>
        <end position="320"/>
    </location>
</feature>
<accession>A0A0L0TBJ2</accession>
<feature type="compositionally biased region" description="Low complexity" evidence="4">
    <location>
        <begin position="88"/>
        <end position="124"/>
    </location>
</feature>
<dbReference type="Proteomes" id="UP000054350">
    <property type="component" value="Unassembled WGS sequence"/>
</dbReference>